<reference evidence="2" key="1">
    <citation type="submission" date="2011-02" db="EMBL/GenBank/DDBJ databases">
        <title>Complete sequence of Methanobacterium sp. AL-21.</title>
        <authorList>
            <consortium name="US DOE Joint Genome Institute"/>
            <person name="Lucas S."/>
            <person name="Copeland A."/>
            <person name="Lapidus A."/>
            <person name="Cheng J.-F."/>
            <person name="Goodwin L."/>
            <person name="Pitluck S."/>
            <person name="Chertkov O."/>
            <person name="Detter J.C."/>
            <person name="Han C."/>
            <person name="Tapia R."/>
            <person name="Land M."/>
            <person name="Hauser L."/>
            <person name="Kyrpides N."/>
            <person name="Ivanova N."/>
            <person name="Mikhailova N."/>
            <person name="Pagani I."/>
            <person name="Cadillo-Quiroz H."/>
            <person name="Imachi H."/>
            <person name="Zinder S."/>
            <person name="Liu W."/>
            <person name="Woyke T."/>
        </authorList>
    </citation>
    <scope>NUCLEOTIDE SEQUENCE [LARGE SCALE GENOMIC DNA]</scope>
    <source>
        <strain evidence="2">AL-21</strain>
    </source>
</reference>
<dbReference type="InterPro" id="IPR012349">
    <property type="entry name" value="Split_barrel_FMN-bd"/>
</dbReference>
<dbReference type="PANTHER" id="PTHR34071:SF2">
    <property type="entry name" value="FLAVIN-NUCLEOTIDE-BINDING PROTEIN"/>
    <property type="match status" value="1"/>
</dbReference>
<dbReference type="RefSeq" id="WP_013645282.1">
    <property type="nucleotide sequence ID" value="NC_015216.1"/>
</dbReference>
<dbReference type="Pfam" id="PF12900">
    <property type="entry name" value="Pyridox_ox_2"/>
    <property type="match status" value="1"/>
</dbReference>
<proteinExistence type="predicted"/>
<dbReference type="AlphaFoldDB" id="F0T9Q2"/>
<dbReference type="KEGG" id="mel:Metbo_1706"/>
<dbReference type="EMBL" id="CP002551">
    <property type="protein sequence ID" value="ADZ09931.1"/>
    <property type="molecule type" value="Genomic_DNA"/>
</dbReference>
<dbReference type="Gene3D" id="2.30.110.10">
    <property type="entry name" value="Electron Transport, Fmn-binding Protein, Chain A"/>
    <property type="match status" value="1"/>
</dbReference>
<evidence type="ECO:0000313" key="2">
    <source>
        <dbReference type="Proteomes" id="UP000007490"/>
    </source>
</evidence>
<sequence length="153" mass="17691">MRRSEKEIKDIKIIYKILNEADVCRVGFSKANKPYVVPMNFGFDESHIYLHSSVEGKKMEILKENKNICFEVDVKSEIVKSEKPCNWGMHYMSVMGFGTAELIEEPEEKIRALDIIMDKYDPEGLNSYEYLESSLKRTAVIKLNITELTAKKS</sequence>
<dbReference type="Proteomes" id="UP000007490">
    <property type="component" value="Chromosome"/>
</dbReference>
<dbReference type="SUPFAM" id="SSF50475">
    <property type="entry name" value="FMN-binding split barrel"/>
    <property type="match status" value="1"/>
</dbReference>
<organism evidence="1 2">
    <name type="scientific">Methanobacterium lacus (strain AL-21)</name>
    <dbReference type="NCBI Taxonomy" id="877455"/>
    <lineage>
        <taxon>Archaea</taxon>
        <taxon>Methanobacteriati</taxon>
        <taxon>Methanobacteriota</taxon>
        <taxon>Methanomada group</taxon>
        <taxon>Methanobacteria</taxon>
        <taxon>Methanobacteriales</taxon>
        <taxon>Methanobacteriaceae</taxon>
        <taxon>Methanobacterium</taxon>
    </lineage>
</organism>
<accession>F0T9Q2</accession>
<keyword evidence="2" id="KW-1185">Reference proteome</keyword>
<gene>
    <name evidence="1" type="ordered locus">Metbo_1706</name>
</gene>
<protein>
    <submittedName>
        <fullName evidence="1">Pyridoxamine 5'-phosphate oxidase-related FMN-binding protein</fullName>
    </submittedName>
</protein>
<dbReference type="HOGENOM" id="CLU_067890_1_2_2"/>
<reference evidence="1 2" key="2">
    <citation type="journal article" date="2014" name="Int. J. Syst. Evol. Microbiol.">
        <title>Methanobacterium paludis sp. nov. and a novel strain of Methanobacterium lacus isolated from northern peatlands.</title>
        <authorList>
            <person name="Cadillo-Quiroz H."/>
            <person name="Brauer S.L."/>
            <person name="Goodson N."/>
            <person name="Yavitt J.B."/>
            <person name="Zinder S.H."/>
        </authorList>
    </citation>
    <scope>NUCLEOTIDE SEQUENCE [LARGE SCALE GENOMIC DNA]</scope>
    <source>
        <strain evidence="1 2">AL-21</strain>
    </source>
</reference>
<dbReference type="InterPro" id="IPR024747">
    <property type="entry name" value="Pyridox_Oxase-rel"/>
</dbReference>
<name>F0T9Q2_METLA</name>
<dbReference type="OrthoDB" id="953at2157"/>
<dbReference type="GeneID" id="10278163"/>
<dbReference type="eggNOG" id="arCOG00520">
    <property type="taxonomic scope" value="Archaea"/>
</dbReference>
<dbReference type="STRING" id="877455.Metbo_1706"/>
<evidence type="ECO:0000313" key="1">
    <source>
        <dbReference type="EMBL" id="ADZ09931.1"/>
    </source>
</evidence>
<dbReference type="PANTHER" id="PTHR34071">
    <property type="entry name" value="5-NITROIMIDAZOLE ANTIBIOTICS RESISTANCE PROTEIN, NIMA-FAMILY-RELATED PROTEIN-RELATED"/>
    <property type="match status" value="1"/>
</dbReference>